<dbReference type="InterPro" id="IPR033911">
    <property type="entry name" value="MetRS_core"/>
</dbReference>
<keyword evidence="6 10" id="KW-0067">ATP-binding</keyword>
<dbReference type="Gene3D" id="2.170.220.10">
    <property type="match status" value="1"/>
</dbReference>
<dbReference type="Pfam" id="PF19303">
    <property type="entry name" value="Anticodon_3"/>
    <property type="match status" value="1"/>
</dbReference>
<comment type="similarity">
    <text evidence="10">Belongs to the class-I aminoacyl-tRNA synthetase family.</text>
</comment>
<evidence type="ECO:0000256" key="9">
    <source>
        <dbReference type="ARBA" id="ARBA00030904"/>
    </source>
</evidence>
<evidence type="ECO:0000256" key="10">
    <source>
        <dbReference type="RuleBase" id="RU363039"/>
    </source>
</evidence>
<evidence type="ECO:0000256" key="4">
    <source>
        <dbReference type="ARBA" id="ARBA00022598"/>
    </source>
</evidence>
<dbReference type="CDD" id="cd07957">
    <property type="entry name" value="Anticodon_Ia_Met"/>
    <property type="match status" value="1"/>
</dbReference>
<dbReference type="InterPro" id="IPR041872">
    <property type="entry name" value="Anticodon_Met"/>
</dbReference>
<evidence type="ECO:0000259" key="11">
    <source>
        <dbReference type="Pfam" id="PF09334"/>
    </source>
</evidence>
<evidence type="ECO:0000313" key="14">
    <source>
        <dbReference type="Proteomes" id="UP000177117"/>
    </source>
</evidence>
<dbReference type="FunFam" id="2.170.220.10:FF:000003">
    <property type="entry name" value="Methionine--tRNA ligase"/>
    <property type="match status" value="1"/>
</dbReference>
<evidence type="ECO:0000256" key="7">
    <source>
        <dbReference type="ARBA" id="ARBA00022917"/>
    </source>
</evidence>
<feature type="domain" description="Methionyl-tRNA synthetase anticodon-binding" evidence="12">
    <location>
        <begin position="379"/>
        <end position="474"/>
    </location>
</feature>
<gene>
    <name evidence="13" type="ORF">A2650_05075</name>
</gene>
<keyword evidence="8 10" id="KW-0030">Aminoacyl-tRNA synthetase</keyword>
<reference evidence="13 14" key="1">
    <citation type="journal article" date="2016" name="Nat. Commun.">
        <title>Thousands of microbial genomes shed light on interconnected biogeochemical processes in an aquifer system.</title>
        <authorList>
            <person name="Anantharaman K."/>
            <person name="Brown C.T."/>
            <person name="Hug L.A."/>
            <person name="Sharon I."/>
            <person name="Castelle C.J."/>
            <person name="Probst A.J."/>
            <person name="Thomas B.C."/>
            <person name="Singh A."/>
            <person name="Wilkins M.J."/>
            <person name="Karaoz U."/>
            <person name="Brodie E.L."/>
            <person name="Williams K.H."/>
            <person name="Hubbard S.S."/>
            <person name="Banfield J.F."/>
        </authorList>
    </citation>
    <scope>NUCLEOTIDE SEQUENCE [LARGE SCALE GENOMIC DNA]</scope>
</reference>
<dbReference type="InterPro" id="IPR014758">
    <property type="entry name" value="Met-tRNA_synth"/>
</dbReference>
<dbReference type="NCBIfam" id="TIGR00398">
    <property type="entry name" value="metG"/>
    <property type="match status" value="1"/>
</dbReference>
<dbReference type="InterPro" id="IPR014729">
    <property type="entry name" value="Rossmann-like_a/b/a_fold"/>
</dbReference>
<dbReference type="PANTHER" id="PTHR43326">
    <property type="entry name" value="METHIONYL-TRNA SYNTHETASE"/>
    <property type="match status" value="1"/>
</dbReference>
<dbReference type="SUPFAM" id="SSF52374">
    <property type="entry name" value="Nucleotidylyl transferase"/>
    <property type="match status" value="1"/>
</dbReference>
<dbReference type="Gene3D" id="3.40.50.620">
    <property type="entry name" value="HUPs"/>
    <property type="match status" value="1"/>
</dbReference>
<sequence length="496" mass="57264">MSKFYITTAIIYTNGPPHSGFAFELIQADVLARYRRLLGDDTFFLTGTDEHGSTVVKAAEKAGVEPQIFVDKIAKQVQELIRILNISNDDFIRTSDQKRHWPTAMKIWQLIEQNGDLSKKKYKGLYCVGHESFIKKTDLVNGVCPLHQTEPEEIEEENYFFKLSKYKKEIKRKIESDELKIVPETRKTEILNLIEDAEDVSFSRSRSVLKWGIPVPNDPEQTQYVWTDALTNYLSALGYADNDARFKKYWPADVHLIGKDILRFHALYFPAMLMSTGLELPKAIYVHGFITIEGQKMSKTVGNVIDPLELIKKYGTDVVRYFLLREIPSGEDGDFSYKKLEERYNGDLANGLGNLTQRVVTLIDTKLNGELIYKYSLVEKEVKKKTEYIFKEYIKNIDNFALHEALGRVWELIGYGDKYMDEKAPWKAIKHDEAEFLKIMNNALYILYNVAWMLVPFLPETADNIFNAMGADRDVKSLDDYKFKVQKTAGLFPRLQ</sequence>
<dbReference type="Gene3D" id="1.10.730.10">
    <property type="entry name" value="Isoleucyl-tRNA Synthetase, Domain 1"/>
    <property type="match status" value="1"/>
</dbReference>
<dbReference type="CDD" id="cd00814">
    <property type="entry name" value="MetRS_core"/>
    <property type="match status" value="1"/>
</dbReference>
<feature type="domain" description="Methionyl/Leucyl tRNA synthetase" evidence="11">
    <location>
        <begin position="136"/>
        <end position="359"/>
    </location>
</feature>
<dbReference type="GO" id="GO:0005524">
    <property type="term" value="F:ATP binding"/>
    <property type="evidence" value="ECO:0007669"/>
    <property type="project" value="UniProtKB-KW"/>
</dbReference>
<dbReference type="PRINTS" id="PR01041">
    <property type="entry name" value="TRNASYNTHMET"/>
</dbReference>
<name>A0A1F8EH45_9BACT</name>
<dbReference type="GO" id="GO:0006431">
    <property type="term" value="P:methionyl-tRNA aminoacylation"/>
    <property type="evidence" value="ECO:0007669"/>
    <property type="project" value="InterPro"/>
</dbReference>
<dbReference type="PANTHER" id="PTHR43326:SF1">
    <property type="entry name" value="METHIONINE--TRNA LIGASE, MITOCHONDRIAL"/>
    <property type="match status" value="1"/>
</dbReference>
<keyword evidence="5 10" id="KW-0547">Nucleotide-binding</keyword>
<dbReference type="AlphaFoldDB" id="A0A1F8EH45"/>
<dbReference type="Proteomes" id="UP000177117">
    <property type="component" value="Unassembled WGS sequence"/>
</dbReference>
<dbReference type="EMBL" id="MGJD01000046">
    <property type="protein sequence ID" value="OGM99375.1"/>
    <property type="molecule type" value="Genomic_DNA"/>
</dbReference>
<comment type="function">
    <text evidence="1">Is required not only for elongation of protein synthesis but also for the initiation of all mRNA translation through initiator tRNA(fMet) aminoacylation.</text>
</comment>
<evidence type="ECO:0000256" key="3">
    <source>
        <dbReference type="ARBA" id="ARBA00018753"/>
    </source>
</evidence>
<dbReference type="EC" id="6.1.1.10" evidence="2"/>
<dbReference type="GO" id="GO:0004825">
    <property type="term" value="F:methionine-tRNA ligase activity"/>
    <property type="evidence" value="ECO:0007669"/>
    <property type="project" value="UniProtKB-EC"/>
</dbReference>
<evidence type="ECO:0000259" key="12">
    <source>
        <dbReference type="Pfam" id="PF19303"/>
    </source>
</evidence>
<evidence type="ECO:0000256" key="8">
    <source>
        <dbReference type="ARBA" id="ARBA00023146"/>
    </source>
</evidence>
<dbReference type="Pfam" id="PF09334">
    <property type="entry name" value="tRNA-synt_1g"/>
    <property type="match status" value="1"/>
</dbReference>
<organism evidence="13 14">
    <name type="scientific">Candidatus Yanofskybacteria bacterium RIFCSPHIGHO2_01_FULL_41_53</name>
    <dbReference type="NCBI Taxonomy" id="1802663"/>
    <lineage>
        <taxon>Bacteria</taxon>
        <taxon>Candidatus Yanofskyibacteriota</taxon>
    </lineage>
</organism>
<proteinExistence type="inferred from homology"/>
<dbReference type="InterPro" id="IPR015413">
    <property type="entry name" value="Methionyl/Leucyl_tRNA_Synth"/>
</dbReference>
<accession>A0A1F8EH45</accession>
<dbReference type="InterPro" id="IPR009080">
    <property type="entry name" value="tRNAsynth_Ia_anticodon-bd"/>
</dbReference>
<evidence type="ECO:0000256" key="5">
    <source>
        <dbReference type="ARBA" id="ARBA00022741"/>
    </source>
</evidence>
<evidence type="ECO:0000256" key="6">
    <source>
        <dbReference type="ARBA" id="ARBA00022840"/>
    </source>
</evidence>
<keyword evidence="4 10" id="KW-0436">Ligase</keyword>
<dbReference type="InterPro" id="IPR023457">
    <property type="entry name" value="Met-tRNA_synth_2"/>
</dbReference>
<protein>
    <recommendedName>
        <fullName evidence="3">Methionine--tRNA ligase</fullName>
        <ecNumber evidence="2">6.1.1.10</ecNumber>
    </recommendedName>
    <alternativeName>
        <fullName evidence="9">Methionyl-tRNA synthetase</fullName>
    </alternativeName>
</protein>
<dbReference type="SUPFAM" id="SSF47323">
    <property type="entry name" value="Anticodon-binding domain of a subclass of class I aminoacyl-tRNA synthetases"/>
    <property type="match status" value="1"/>
</dbReference>
<evidence type="ECO:0000256" key="2">
    <source>
        <dbReference type="ARBA" id="ARBA00012838"/>
    </source>
</evidence>
<keyword evidence="7 10" id="KW-0648">Protein biosynthesis</keyword>
<evidence type="ECO:0000313" key="13">
    <source>
        <dbReference type="EMBL" id="OGM99375.1"/>
    </source>
</evidence>
<evidence type="ECO:0000256" key="1">
    <source>
        <dbReference type="ARBA" id="ARBA00003314"/>
    </source>
</evidence>
<comment type="caution">
    <text evidence="13">The sequence shown here is derived from an EMBL/GenBank/DDBJ whole genome shotgun (WGS) entry which is preliminary data.</text>
</comment>